<evidence type="ECO:0000256" key="7">
    <source>
        <dbReference type="ARBA" id="ARBA00022692"/>
    </source>
</evidence>
<evidence type="ECO:0000256" key="5">
    <source>
        <dbReference type="ARBA" id="ARBA00022516"/>
    </source>
</evidence>
<dbReference type="GO" id="GO:0016020">
    <property type="term" value="C:membrane"/>
    <property type="evidence" value="ECO:0007669"/>
    <property type="project" value="UniProtKB-SubCell"/>
</dbReference>
<name>A0A8S1EVU7_9PELO</name>
<dbReference type="GO" id="GO:0047184">
    <property type="term" value="F:1-acylglycerophosphocholine O-acyltransferase activity"/>
    <property type="evidence" value="ECO:0007669"/>
    <property type="project" value="UniProtKB-EC"/>
</dbReference>
<keyword evidence="6" id="KW-0808">Transferase</keyword>
<evidence type="ECO:0000256" key="16">
    <source>
        <dbReference type="ARBA" id="ARBA00026120"/>
    </source>
</evidence>
<comment type="subcellular location">
    <subcellularLocation>
        <location evidence="2">Endoplasmic reticulum</location>
    </subcellularLocation>
    <subcellularLocation>
        <location evidence="1">Membrane</location>
        <topology evidence="1">Multi-pass membrane protein</topology>
    </subcellularLocation>
</comment>
<evidence type="ECO:0000256" key="13">
    <source>
        <dbReference type="ARBA" id="ARBA00023264"/>
    </source>
</evidence>
<accession>A0A8S1EVU7</accession>
<feature type="transmembrane region" description="Helical" evidence="19">
    <location>
        <begin position="90"/>
        <end position="106"/>
    </location>
</feature>
<evidence type="ECO:0000256" key="15">
    <source>
        <dbReference type="ARBA" id="ARBA00025707"/>
    </source>
</evidence>
<comment type="similarity">
    <text evidence="4">Belongs to the membrane-bound acyltransferase family.</text>
</comment>
<evidence type="ECO:0000256" key="12">
    <source>
        <dbReference type="ARBA" id="ARBA00023209"/>
    </source>
</evidence>
<sequence length="473" mass="54257">MGLVGALSTATNASEDALRLLLSVLAGYPLAVVHRTVFYNKPANVQHIFFVISGIALWYFNCGNAVFHALFAVLAAFFITNFMGGTTSSIYAAHGVFLGHLLLGYWYEESDTYDIKWTTPFCIMTLRFIGLVMDVYDGHQKKEDLKPDQLITGVRDKPSILEIAAYGLFFQGTLIGPQFTLVKFRSFVNGDWLDNGEVPKSAFLPSIGRFLAGCTYMVLHQWGQVWIPDTFFNSDAFFNLSFFWRWTWVTIWFRLTMYKYCAMWLIGEGASILVGLGHNGKDKNGDDRWDGVRDLHLIKWETGHDYNSVVESFNCGTNTFAKNHLFRRLRWLNNKLASHLITLGYLAIWHGYHLGYFLLFGIELACVQAQNQLYALIERTPGWSEAISKPIARPFIWIFGKLTISYSMGFAFLMFGLIKTKYWIAPVKSLYFIGFIIYFILWPIVHIILLRTLPRKAKKQTDKIENKTEKKEL</sequence>
<keyword evidence="13" id="KW-1208">Phospholipid metabolism</keyword>
<keyword evidence="21" id="KW-1185">Reference proteome</keyword>
<reference evidence="20 21" key="1">
    <citation type="submission" date="2020-04" db="EMBL/GenBank/DDBJ databases">
        <authorList>
            <person name="Laetsch R D."/>
            <person name="Stevens L."/>
            <person name="Kumar S."/>
            <person name="Blaxter L. M."/>
        </authorList>
    </citation>
    <scope>NUCLEOTIDE SEQUENCE [LARGE SCALE GENOMIC DNA]</scope>
</reference>
<dbReference type="InterPro" id="IPR049941">
    <property type="entry name" value="LPLAT_7/PORCN-like"/>
</dbReference>
<evidence type="ECO:0000256" key="17">
    <source>
        <dbReference type="ARBA" id="ARBA00038923"/>
    </source>
</evidence>
<evidence type="ECO:0000256" key="6">
    <source>
        <dbReference type="ARBA" id="ARBA00022679"/>
    </source>
</evidence>
<evidence type="ECO:0000256" key="2">
    <source>
        <dbReference type="ARBA" id="ARBA00004240"/>
    </source>
</evidence>
<keyword evidence="7 19" id="KW-0812">Transmembrane</keyword>
<keyword evidence="5" id="KW-0444">Lipid biosynthesis</keyword>
<evidence type="ECO:0000256" key="18">
    <source>
        <dbReference type="ARBA" id="ARBA00039721"/>
    </source>
</evidence>
<keyword evidence="8" id="KW-0256">Endoplasmic reticulum</keyword>
<dbReference type="Pfam" id="PF03062">
    <property type="entry name" value="MBOAT"/>
    <property type="match status" value="1"/>
</dbReference>
<dbReference type="EMBL" id="CADEPM010000003">
    <property type="protein sequence ID" value="CAB3403626.1"/>
    <property type="molecule type" value="Genomic_DNA"/>
</dbReference>
<keyword evidence="11 19" id="KW-0472">Membrane</keyword>
<feature type="transmembrane region" description="Helical" evidence="19">
    <location>
        <begin position="395"/>
        <end position="418"/>
    </location>
</feature>
<evidence type="ECO:0000256" key="11">
    <source>
        <dbReference type="ARBA" id="ARBA00023136"/>
    </source>
</evidence>
<evidence type="ECO:0000256" key="3">
    <source>
        <dbReference type="ARBA" id="ARBA00005074"/>
    </source>
</evidence>
<dbReference type="PANTHER" id="PTHR13906">
    <property type="entry name" value="PORCUPINE"/>
    <property type="match status" value="1"/>
</dbReference>
<protein>
    <recommendedName>
        <fullName evidence="18">Lysophospholipid acyltransferase 5</fullName>
        <ecNumber evidence="16">2.3.1.23</ecNumber>
        <ecNumber evidence="17">2.3.1.n6</ecNumber>
    </recommendedName>
</protein>
<dbReference type="GO" id="GO:0030258">
    <property type="term" value="P:lipid modification"/>
    <property type="evidence" value="ECO:0007669"/>
    <property type="project" value="TreeGrafter"/>
</dbReference>
<feature type="transmembrane region" description="Helical" evidence="19">
    <location>
        <begin position="66"/>
        <end position="83"/>
    </location>
</feature>
<evidence type="ECO:0000256" key="19">
    <source>
        <dbReference type="SAM" id="Phobius"/>
    </source>
</evidence>
<comment type="pathway">
    <text evidence="3">Lipid metabolism; phospholipid metabolism.</text>
</comment>
<keyword evidence="9 19" id="KW-1133">Transmembrane helix</keyword>
<organism evidence="20 21">
    <name type="scientific">Caenorhabditis bovis</name>
    <dbReference type="NCBI Taxonomy" id="2654633"/>
    <lineage>
        <taxon>Eukaryota</taxon>
        <taxon>Metazoa</taxon>
        <taxon>Ecdysozoa</taxon>
        <taxon>Nematoda</taxon>
        <taxon>Chromadorea</taxon>
        <taxon>Rhabditida</taxon>
        <taxon>Rhabditina</taxon>
        <taxon>Rhabditomorpha</taxon>
        <taxon>Rhabditoidea</taxon>
        <taxon>Rhabditidae</taxon>
        <taxon>Peloderinae</taxon>
        <taxon>Caenorhabditis</taxon>
    </lineage>
</organism>
<keyword evidence="10" id="KW-0443">Lipid metabolism</keyword>
<feature type="transmembrane region" description="Helical" evidence="19">
    <location>
        <begin position="20"/>
        <end position="38"/>
    </location>
</feature>
<feature type="transmembrane region" description="Helical" evidence="19">
    <location>
        <begin position="430"/>
        <end position="450"/>
    </location>
</feature>
<evidence type="ECO:0000256" key="8">
    <source>
        <dbReference type="ARBA" id="ARBA00022824"/>
    </source>
</evidence>
<dbReference type="GO" id="GO:0005783">
    <property type="term" value="C:endoplasmic reticulum"/>
    <property type="evidence" value="ECO:0007669"/>
    <property type="project" value="UniProtKB-SubCell"/>
</dbReference>
<evidence type="ECO:0000313" key="20">
    <source>
        <dbReference type="EMBL" id="CAB3403626.1"/>
    </source>
</evidence>
<proteinExistence type="inferred from homology"/>
<dbReference type="EC" id="2.3.1.23" evidence="16"/>
<dbReference type="GO" id="GO:0006656">
    <property type="term" value="P:phosphatidylcholine biosynthetic process"/>
    <property type="evidence" value="ECO:0007669"/>
    <property type="project" value="TreeGrafter"/>
</dbReference>
<dbReference type="InterPro" id="IPR004299">
    <property type="entry name" value="MBOAT_fam"/>
</dbReference>
<evidence type="ECO:0000256" key="1">
    <source>
        <dbReference type="ARBA" id="ARBA00004141"/>
    </source>
</evidence>
<comment type="pathway">
    <text evidence="15">Phospholipid metabolism.</text>
</comment>
<keyword evidence="12" id="KW-0594">Phospholipid biosynthesis</keyword>
<dbReference type="OrthoDB" id="5974730at2759"/>
<evidence type="ECO:0000256" key="4">
    <source>
        <dbReference type="ARBA" id="ARBA00010323"/>
    </source>
</evidence>
<dbReference type="GO" id="GO:0071617">
    <property type="term" value="F:lysophospholipid acyltransferase activity"/>
    <property type="evidence" value="ECO:0007669"/>
    <property type="project" value="TreeGrafter"/>
</dbReference>
<dbReference type="AlphaFoldDB" id="A0A8S1EVU7"/>
<dbReference type="Proteomes" id="UP000494206">
    <property type="component" value="Unassembled WGS sequence"/>
</dbReference>
<dbReference type="PANTHER" id="PTHR13906:SF14">
    <property type="entry name" value="LYSOPHOSPHOLIPID ACYLTRANSFERASE 5"/>
    <property type="match status" value="1"/>
</dbReference>
<comment type="caution">
    <text evidence="20">The sequence shown here is derived from an EMBL/GenBank/DDBJ whole genome shotgun (WGS) entry which is preliminary data.</text>
</comment>
<keyword evidence="14" id="KW-0012">Acyltransferase</keyword>
<gene>
    <name evidence="20" type="ORF">CBOVIS_LOCUS6072</name>
</gene>
<evidence type="ECO:0000256" key="9">
    <source>
        <dbReference type="ARBA" id="ARBA00022989"/>
    </source>
</evidence>
<evidence type="ECO:0000256" key="14">
    <source>
        <dbReference type="ARBA" id="ARBA00023315"/>
    </source>
</evidence>
<evidence type="ECO:0000256" key="10">
    <source>
        <dbReference type="ARBA" id="ARBA00023098"/>
    </source>
</evidence>
<dbReference type="EC" id="2.3.1.n6" evidence="17"/>
<evidence type="ECO:0000313" key="21">
    <source>
        <dbReference type="Proteomes" id="UP000494206"/>
    </source>
</evidence>